<dbReference type="SUPFAM" id="SSF53335">
    <property type="entry name" value="S-adenosyl-L-methionine-dependent methyltransferases"/>
    <property type="match status" value="1"/>
</dbReference>
<dbReference type="PANTHER" id="PTHR14614">
    <property type="entry name" value="HEPATOCELLULAR CARCINOMA-ASSOCIATED ANTIGEN"/>
    <property type="match status" value="1"/>
</dbReference>
<dbReference type="OMA" id="HRSHHKV"/>
<proteinExistence type="predicted"/>
<dbReference type="Proteomes" id="UP000036987">
    <property type="component" value="Unassembled WGS sequence"/>
</dbReference>
<keyword evidence="1" id="KW-0489">Methyltransferase</keyword>
<dbReference type="InterPro" id="IPR019410">
    <property type="entry name" value="Methyltransf_16"/>
</dbReference>
<dbReference type="PANTHER" id="PTHR14614:SF132">
    <property type="entry name" value="PROTEIN-LYSINE METHYLTRANSFERASE C42C1.13"/>
    <property type="match status" value="1"/>
</dbReference>
<dbReference type="EMBL" id="LFYR01002072">
    <property type="protein sequence ID" value="KMZ57413.1"/>
    <property type="molecule type" value="Genomic_DNA"/>
</dbReference>
<keyword evidence="1" id="KW-0808">Transferase</keyword>
<dbReference type="GO" id="GO:0032259">
    <property type="term" value="P:methylation"/>
    <property type="evidence" value="ECO:0007669"/>
    <property type="project" value="UniProtKB-KW"/>
</dbReference>
<organism evidence="1 2">
    <name type="scientific">Zostera marina</name>
    <name type="common">Eelgrass</name>
    <dbReference type="NCBI Taxonomy" id="29655"/>
    <lineage>
        <taxon>Eukaryota</taxon>
        <taxon>Viridiplantae</taxon>
        <taxon>Streptophyta</taxon>
        <taxon>Embryophyta</taxon>
        <taxon>Tracheophyta</taxon>
        <taxon>Spermatophyta</taxon>
        <taxon>Magnoliopsida</taxon>
        <taxon>Liliopsida</taxon>
        <taxon>Zosteraceae</taxon>
        <taxon>Zostera</taxon>
    </lineage>
</organism>
<comment type="caution">
    <text evidence="1">The sequence shown here is derived from an EMBL/GenBank/DDBJ whole genome shotgun (WGS) entry which is preliminary data.</text>
</comment>
<protein>
    <submittedName>
        <fullName evidence="1">Putative methyltransferase family protein</fullName>
    </submittedName>
</protein>
<dbReference type="STRING" id="29655.A0A0K9NLC2"/>
<evidence type="ECO:0000313" key="2">
    <source>
        <dbReference type="Proteomes" id="UP000036987"/>
    </source>
</evidence>
<dbReference type="OrthoDB" id="413520at2759"/>
<dbReference type="InterPro" id="IPR029063">
    <property type="entry name" value="SAM-dependent_MTases_sf"/>
</dbReference>
<dbReference type="CDD" id="cd02440">
    <property type="entry name" value="AdoMet_MTases"/>
    <property type="match status" value="1"/>
</dbReference>
<reference evidence="2" key="1">
    <citation type="journal article" date="2016" name="Nature">
        <title>The genome of the seagrass Zostera marina reveals angiosperm adaptation to the sea.</title>
        <authorList>
            <person name="Olsen J.L."/>
            <person name="Rouze P."/>
            <person name="Verhelst B."/>
            <person name="Lin Y.-C."/>
            <person name="Bayer T."/>
            <person name="Collen J."/>
            <person name="Dattolo E."/>
            <person name="De Paoli E."/>
            <person name="Dittami S."/>
            <person name="Maumus F."/>
            <person name="Michel G."/>
            <person name="Kersting A."/>
            <person name="Lauritano C."/>
            <person name="Lohaus R."/>
            <person name="Toepel M."/>
            <person name="Tonon T."/>
            <person name="Vanneste K."/>
            <person name="Amirebrahimi M."/>
            <person name="Brakel J."/>
            <person name="Bostroem C."/>
            <person name="Chovatia M."/>
            <person name="Grimwood J."/>
            <person name="Jenkins J.W."/>
            <person name="Jueterbock A."/>
            <person name="Mraz A."/>
            <person name="Stam W.T."/>
            <person name="Tice H."/>
            <person name="Bornberg-Bauer E."/>
            <person name="Green P.J."/>
            <person name="Pearson G.A."/>
            <person name="Procaccini G."/>
            <person name="Duarte C.M."/>
            <person name="Schmutz J."/>
            <person name="Reusch T.B.H."/>
            <person name="Van de Peer Y."/>
        </authorList>
    </citation>
    <scope>NUCLEOTIDE SEQUENCE [LARGE SCALE GENOMIC DNA]</scope>
    <source>
        <strain evidence="2">cv. Finnish</strain>
    </source>
</reference>
<dbReference type="Gene3D" id="3.40.50.150">
    <property type="entry name" value="Vaccinia Virus protein VP39"/>
    <property type="match status" value="1"/>
</dbReference>
<dbReference type="AlphaFoldDB" id="A0A0K9NLC2"/>
<dbReference type="GO" id="GO:0008276">
    <property type="term" value="F:protein methyltransferase activity"/>
    <property type="evidence" value="ECO:0000318"/>
    <property type="project" value="GO_Central"/>
</dbReference>
<name>A0A0K9NLC2_ZOSMR</name>
<evidence type="ECO:0000313" key="1">
    <source>
        <dbReference type="EMBL" id="KMZ57413.1"/>
    </source>
</evidence>
<gene>
    <name evidence="1" type="ORF">ZOSMA_86G00490</name>
</gene>
<sequence>MAATHLIDLDGEGFRGGIFSDDIFSRAPEAEVDDESDVEFSGNFFANIFCEDENGNEEVQGLIQEDKEKEVLYHHYLKSINGTIFTRQIHSRGIAFQLWPAASTLVSIIENNPELFQLPSKRTSSPLRILEVGSGTGLVGITAAAILGAHVTITDLPSVLDNLQFNVDANRAIIGVRGGEVVVKKLSWGIEEDWMRGANDGSKFDLILGSDVIYHQALIQPLVKTAKFFVKGNVPFVMAYMKRWKKRETQFLKSVSKFLDFQVVHQDPPLKNHRTGVIVYRFVNKTSG</sequence>
<dbReference type="Pfam" id="PF10294">
    <property type="entry name" value="Methyltransf_16"/>
    <property type="match status" value="1"/>
</dbReference>
<accession>A0A0K9NLC2</accession>
<keyword evidence="2" id="KW-1185">Reference proteome</keyword>